<sequence>MSDLEDIDPFSDSLHFSGTLPYTLNDDSDDSFEKEEEQQLISINLNYQPEIKTQFCCQIDRDIHQGDFTIQITSAQKTTDNNGSSFITYTIKAGDQEVRRRYSEFESLRKSLMRLYPTLIVPPIPEKHSIGDPSSYLNATELLKPRIKTPTVVGRTYISQVYGNKCFL</sequence>
<comment type="caution">
    <text evidence="1">The sequence shown here is derived from an EMBL/GenBank/DDBJ whole genome shotgun (WGS) entry which is preliminary data.</text>
</comment>
<accession>A0ACA9PY55</accession>
<gene>
    <name evidence="1" type="ORF">SPELUC_LOCUS12459</name>
</gene>
<organism evidence="1 2">
    <name type="scientific">Cetraspora pellucida</name>
    <dbReference type="NCBI Taxonomy" id="1433469"/>
    <lineage>
        <taxon>Eukaryota</taxon>
        <taxon>Fungi</taxon>
        <taxon>Fungi incertae sedis</taxon>
        <taxon>Mucoromycota</taxon>
        <taxon>Glomeromycotina</taxon>
        <taxon>Glomeromycetes</taxon>
        <taxon>Diversisporales</taxon>
        <taxon>Gigasporaceae</taxon>
        <taxon>Cetraspora</taxon>
    </lineage>
</organism>
<dbReference type="Proteomes" id="UP000789366">
    <property type="component" value="Unassembled WGS sequence"/>
</dbReference>
<evidence type="ECO:0000313" key="2">
    <source>
        <dbReference type="Proteomes" id="UP000789366"/>
    </source>
</evidence>
<dbReference type="EMBL" id="CAJVPW010029507">
    <property type="protein sequence ID" value="CAG8721369.1"/>
    <property type="molecule type" value="Genomic_DNA"/>
</dbReference>
<reference evidence="1" key="1">
    <citation type="submission" date="2021-06" db="EMBL/GenBank/DDBJ databases">
        <authorList>
            <person name="Kallberg Y."/>
            <person name="Tangrot J."/>
            <person name="Rosling A."/>
        </authorList>
    </citation>
    <scope>NUCLEOTIDE SEQUENCE</scope>
    <source>
        <strain evidence="1">28 12/20/2015</strain>
    </source>
</reference>
<name>A0ACA9PY55_9GLOM</name>
<keyword evidence="2" id="KW-1185">Reference proteome</keyword>
<evidence type="ECO:0000313" key="1">
    <source>
        <dbReference type="EMBL" id="CAG8721369.1"/>
    </source>
</evidence>
<protein>
    <submittedName>
        <fullName evidence="1">1641_t:CDS:1</fullName>
    </submittedName>
</protein>
<proteinExistence type="predicted"/>
<feature type="non-terminal residue" evidence="1">
    <location>
        <position position="168"/>
    </location>
</feature>